<proteinExistence type="predicted"/>
<evidence type="ECO:0000313" key="2">
    <source>
        <dbReference type="Proteomes" id="UP000694414"/>
    </source>
</evidence>
<keyword evidence="2" id="KW-1185">Reference proteome</keyword>
<evidence type="ECO:0000313" key="1">
    <source>
        <dbReference type="Ensembl" id="ENSPSMP00000031617.1"/>
    </source>
</evidence>
<dbReference type="Proteomes" id="UP000694414">
    <property type="component" value="Unplaced"/>
</dbReference>
<organism evidence="1 2">
    <name type="scientific">Prolemur simus</name>
    <name type="common">Greater bamboo lemur</name>
    <name type="synonym">Hapalemur simus</name>
    <dbReference type="NCBI Taxonomy" id="1328070"/>
    <lineage>
        <taxon>Eukaryota</taxon>
        <taxon>Metazoa</taxon>
        <taxon>Chordata</taxon>
        <taxon>Craniata</taxon>
        <taxon>Vertebrata</taxon>
        <taxon>Euteleostomi</taxon>
        <taxon>Mammalia</taxon>
        <taxon>Eutheria</taxon>
        <taxon>Euarchontoglires</taxon>
        <taxon>Primates</taxon>
        <taxon>Strepsirrhini</taxon>
        <taxon>Lemuriformes</taxon>
        <taxon>Lemuridae</taxon>
        <taxon>Prolemur</taxon>
    </lineage>
</organism>
<dbReference type="Ensembl" id="ENSPSMT00000036487.1">
    <property type="protein sequence ID" value="ENSPSMP00000031617.1"/>
    <property type="gene ID" value="ENSPSMG00000021938.1"/>
</dbReference>
<sequence length="61" mass="7113">MPTKWPLRRYRKANFKNVKPLQTAFPKRPSVLPLLVQMRFLLKVNLTQVASKLGTPFISDM</sequence>
<dbReference type="AlphaFoldDB" id="A0A8C9AN02"/>
<accession>A0A8C9AN02</accession>
<reference evidence="1" key="2">
    <citation type="submission" date="2025-09" db="UniProtKB">
        <authorList>
            <consortium name="Ensembl"/>
        </authorList>
    </citation>
    <scope>IDENTIFICATION</scope>
</reference>
<reference evidence="1" key="1">
    <citation type="submission" date="2025-08" db="UniProtKB">
        <authorList>
            <consortium name="Ensembl"/>
        </authorList>
    </citation>
    <scope>IDENTIFICATION</scope>
</reference>
<dbReference type="GeneTree" id="ENSGT00910000148151"/>
<name>A0A8C9AN02_PROSS</name>
<protein>
    <submittedName>
        <fullName evidence="1">Uncharacterized protein</fullName>
    </submittedName>
</protein>